<dbReference type="SUPFAM" id="SSF55811">
    <property type="entry name" value="Nudix"/>
    <property type="match status" value="1"/>
</dbReference>
<evidence type="ECO:0000313" key="4">
    <source>
        <dbReference type="EMBL" id="NHA34999.1"/>
    </source>
</evidence>
<dbReference type="PROSITE" id="PS00893">
    <property type="entry name" value="NUDIX_BOX"/>
    <property type="match status" value="1"/>
</dbReference>
<keyword evidence="7" id="KW-1185">Reference proteome</keyword>
<reference evidence="4 7" key="1">
    <citation type="submission" date="2018-01" db="EMBL/GenBank/DDBJ databases">
        <title>Complete genome sequence of Staphylococcus Scheliferi isolated from human.</title>
        <authorList>
            <person name="Abouelkhair M.A."/>
            <person name="Bemis D.A."/>
            <person name="Kania S.A."/>
        </authorList>
    </citation>
    <scope>NUCLEOTIDE SEQUENCE [LARGE SCALE GENOMIC DNA]</scope>
    <source>
        <strain evidence="4 7">ATCC 43808</strain>
    </source>
</reference>
<dbReference type="Gene3D" id="3.90.79.10">
    <property type="entry name" value="Nucleoside Triphosphate Pyrophosphohydrolase"/>
    <property type="match status" value="1"/>
</dbReference>
<evidence type="ECO:0000313" key="5">
    <source>
        <dbReference type="EMBL" id="SUM88297.1"/>
    </source>
</evidence>
<accession>A0A7Z7VWU1</accession>
<dbReference type="Pfam" id="PF00293">
    <property type="entry name" value="NUDIX"/>
    <property type="match status" value="1"/>
</dbReference>
<dbReference type="RefSeq" id="WP_126496601.1">
    <property type="nucleotide sequence ID" value="NZ_CALYEE010000035.1"/>
</dbReference>
<dbReference type="Proteomes" id="UP000264146">
    <property type="component" value="Chromosome"/>
</dbReference>
<evidence type="ECO:0000256" key="1">
    <source>
        <dbReference type="ARBA" id="ARBA00022801"/>
    </source>
</evidence>
<dbReference type="EC" id="3.6.1.55" evidence="5"/>
<dbReference type="EMBL" id="LR962863">
    <property type="protein sequence ID" value="CAD7359413.1"/>
    <property type="molecule type" value="Genomic_DNA"/>
</dbReference>
<dbReference type="InterPro" id="IPR014078">
    <property type="entry name" value="Nudix_YtkD"/>
</dbReference>
<dbReference type="EC" id="3.6.1.-" evidence="5"/>
<evidence type="ECO:0000313" key="7">
    <source>
        <dbReference type="Proteomes" id="UP000572988"/>
    </source>
</evidence>
<dbReference type="AlphaFoldDB" id="A0A7Z7VWU1"/>
<dbReference type="InterPro" id="IPR015797">
    <property type="entry name" value="NUDIX_hydrolase-like_dom_sf"/>
</dbReference>
<reference evidence="5" key="2">
    <citation type="submission" date="2018-06" db="EMBL/GenBank/DDBJ databases">
        <authorList>
            <consortium name="Pathogen Informatics"/>
            <person name="Doyle S."/>
        </authorList>
    </citation>
    <scope>NUCLEOTIDE SEQUENCE [LARGE SCALE GENOMIC DNA]</scope>
    <source>
        <strain evidence="5">NCTC12218</strain>
    </source>
</reference>
<feature type="domain" description="Nudix hydrolase" evidence="2">
    <location>
        <begin position="22"/>
        <end position="150"/>
    </location>
</feature>
<dbReference type="InterPro" id="IPR020084">
    <property type="entry name" value="NUDIX_hydrolase_CS"/>
</dbReference>
<evidence type="ECO:0000313" key="3">
    <source>
        <dbReference type="EMBL" id="CAD7359413.1"/>
    </source>
</evidence>
<dbReference type="NCBIfam" id="TIGR02705">
    <property type="entry name" value="nudix_YtkD"/>
    <property type="match status" value="1"/>
</dbReference>
<evidence type="ECO:0000313" key="6">
    <source>
        <dbReference type="Proteomes" id="UP000264146"/>
    </source>
</evidence>
<dbReference type="Proteomes" id="UP000572988">
    <property type="component" value="Unassembled WGS sequence"/>
</dbReference>
<evidence type="ECO:0000259" key="2">
    <source>
        <dbReference type="PROSITE" id="PS51462"/>
    </source>
</evidence>
<proteinExistence type="predicted"/>
<organism evidence="5">
    <name type="scientific">Staphylococcus schleiferi</name>
    <dbReference type="NCBI Taxonomy" id="1295"/>
    <lineage>
        <taxon>Bacteria</taxon>
        <taxon>Bacillati</taxon>
        <taxon>Bacillota</taxon>
        <taxon>Bacilli</taxon>
        <taxon>Bacillales</taxon>
        <taxon>Staphylococcaceae</taxon>
        <taxon>Staphylococcus</taxon>
    </lineage>
</organism>
<protein>
    <submittedName>
        <fullName evidence="5">Nucleoside triphosphatase YtkD</fullName>
        <ecNumber evidence="5">3.6.1.-</ecNumber>
        <ecNumber evidence="5">3.6.1.55</ecNumber>
    </submittedName>
</protein>
<keyword evidence="1 5" id="KW-0378">Hydrolase</keyword>
<sequence>MKFTDSHHQTVVLEFKNHHDEQNGEHVLALPIYNQNLVLTRHKDRGIEFPGGKREINESSQEAVQRELYEETGSTIDALYYIAQYEVQGQSHCFKKDVYVVFVDQIEDKTYYHETYGPILTKSLDTIKDDEKSYLLNDPAILACVERMKELGFYQS</sequence>
<dbReference type="GeneID" id="93789768"/>
<reference evidence="3 6" key="3">
    <citation type="submission" date="2020-11" db="EMBL/GenBank/DDBJ databases">
        <authorList>
            <consortium name="Pathogen Informatics"/>
        </authorList>
    </citation>
    <scope>NUCLEOTIDE SEQUENCE [LARGE SCALE GENOMIC DNA]</scope>
    <source>
        <strain evidence="3 6">NCTC12218</strain>
    </source>
</reference>
<dbReference type="GO" id="GO:0035539">
    <property type="term" value="F:8-oxo-7,8-dihydrodeoxyguanosine triphosphate pyrophosphatase activity"/>
    <property type="evidence" value="ECO:0007669"/>
    <property type="project" value="UniProtKB-EC"/>
</dbReference>
<dbReference type="InterPro" id="IPR000086">
    <property type="entry name" value="NUDIX_hydrolase_dom"/>
</dbReference>
<dbReference type="PROSITE" id="PS51462">
    <property type="entry name" value="NUDIX"/>
    <property type="match status" value="1"/>
</dbReference>
<name>A0A7Z7VWU1_STASC</name>
<gene>
    <name evidence="5" type="primary">ytkD_1</name>
    <name evidence="4" type="synonym">ytkD</name>
    <name evidence="4" type="ORF">C1O36_11045</name>
    <name evidence="5" type="ORF">NCTC12218_01058</name>
</gene>
<dbReference type="EMBL" id="UHEF01000001">
    <property type="protein sequence ID" value="SUM88297.1"/>
    <property type="molecule type" value="Genomic_DNA"/>
</dbReference>
<dbReference type="EMBL" id="POVK01000048">
    <property type="protein sequence ID" value="NHA34999.1"/>
    <property type="molecule type" value="Genomic_DNA"/>
</dbReference>